<dbReference type="PANTHER" id="PTHR41791">
    <property type="entry name" value="SSL7039 PROTEIN"/>
    <property type="match status" value="1"/>
</dbReference>
<dbReference type="InterPro" id="IPR009241">
    <property type="entry name" value="HigB-like"/>
</dbReference>
<accession>A0A4R1HFB5</accession>
<dbReference type="NCBIfam" id="TIGR02683">
    <property type="entry name" value="upstrm_HI1419"/>
    <property type="match status" value="1"/>
</dbReference>
<proteinExistence type="predicted"/>
<organism evidence="1 2">
    <name type="scientific">Thiogranum longum</name>
    <dbReference type="NCBI Taxonomy" id="1537524"/>
    <lineage>
        <taxon>Bacteria</taxon>
        <taxon>Pseudomonadati</taxon>
        <taxon>Pseudomonadota</taxon>
        <taxon>Gammaproteobacteria</taxon>
        <taxon>Chromatiales</taxon>
        <taxon>Ectothiorhodospiraceae</taxon>
        <taxon>Thiogranum</taxon>
    </lineage>
</organism>
<dbReference type="Proteomes" id="UP000295707">
    <property type="component" value="Unassembled WGS sequence"/>
</dbReference>
<evidence type="ECO:0000313" key="1">
    <source>
        <dbReference type="EMBL" id="TCK19363.1"/>
    </source>
</evidence>
<reference evidence="1 2" key="1">
    <citation type="submission" date="2019-03" db="EMBL/GenBank/DDBJ databases">
        <title>Genomic Encyclopedia of Type Strains, Phase IV (KMG-IV): sequencing the most valuable type-strain genomes for metagenomic binning, comparative biology and taxonomic classification.</title>
        <authorList>
            <person name="Goeker M."/>
        </authorList>
    </citation>
    <scope>NUCLEOTIDE SEQUENCE [LARGE SCALE GENOMIC DNA]</scope>
    <source>
        <strain evidence="1 2">DSM 19610</strain>
    </source>
</reference>
<dbReference type="Pfam" id="PF05973">
    <property type="entry name" value="Gp49"/>
    <property type="match status" value="1"/>
</dbReference>
<dbReference type="PIRSF" id="PIRSF028744">
    <property type="entry name" value="Addict_mod_HI1419"/>
    <property type="match status" value="1"/>
</dbReference>
<protein>
    <submittedName>
        <fullName evidence="1">Putative addiction module killer protein</fullName>
    </submittedName>
</protein>
<evidence type="ECO:0000313" key="2">
    <source>
        <dbReference type="Proteomes" id="UP000295707"/>
    </source>
</evidence>
<name>A0A4R1HFB5_9GAMM</name>
<comment type="caution">
    <text evidence="1">The sequence shown here is derived from an EMBL/GenBank/DDBJ whole genome shotgun (WGS) entry which is preliminary data.</text>
</comment>
<gene>
    <name evidence="1" type="ORF">DFR30_2673</name>
</gene>
<dbReference type="InterPro" id="IPR014056">
    <property type="entry name" value="TypeIITA-like_toxin_pred"/>
</dbReference>
<dbReference type="AlphaFoldDB" id="A0A4R1HFB5"/>
<dbReference type="EMBL" id="SMFX01000001">
    <property type="protein sequence ID" value="TCK19363.1"/>
    <property type="molecule type" value="Genomic_DNA"/>
</dbReference>
<dbReference type="RefSeq" id="WP_132973971.1">
    <property type="nucleotide sequence ID" value="NZ_SMFX01000001.1"/>
</dbReference>
<dbReference type="PANTHER" id="PTHR41791:SF1">
    <property type="entry name" value="SSL7039 PROTEIN"/>
    <property type="match status" value="1"/>
</dbReference>
<sequence length="109" mass="12484">MVEVREYIDARGVCPVEKWFRRLNAQAAARVTVALSKLEQGYSGDHKSVGAGVQELRINIGPGYRIYFGKDGEKIIILLGGGTKKKQQRDIHAAQERWKDYKRRKRLKN</sequence>
<keyword evidence="2" id="KW-1185">Reference proteome</keyword>
<dbReference type="OrthoDB" id="9800258at2"/>